<organism evidence="3">
    <name type="scientific">marine sediment metagenome</name>
    <dbReference type="NCBI Taxonomy" id="412755"/>
    <lineage>
        <taxon>unclassified sequences</taxon>
        <taxon>metagenomes</taxon>
        <taxon>ecological metagenomes</taxon>
    </lineage>
</organism>
<evidence type="ECO:0000313" key="3">
    <source>
        <dbReference type="EMBL" id="KKM84242.1"/>
    </source>
</evidence>
<keyword evidence="2" id="KW-1133">Transmembrane helix</keyword>
<reference evidence="3" key="1">
    <citation type="journal article" date="2015" name="Nature">
        <title>Complex archaea that bridge the gap between prokaryotes and eukaryotes.</title>
        <authorList>
            <person name="Spang A."/>
            <person name="Saw J.H."/>
            <person name="Jorgensen S.L."/>
            <person name="Zaremba-Niedzwiedzka K."/>
            <person name="Martijn J."/>
            <person name="Lind A.E."/>
            <person name="van Eijk R."/>
            <person name="Schleper C."/>
            <person name="Guy L."/>
            <person name="Ettema T.J."/>
        </authorList>
    </citation>
    <scope>NUCLEOTIDE SEQUENCE</scope>
</reference>
<protein>
    <submittedName>
        <fullName evidence="3">Uncharacterized protein</fullName>
    </submittedName>
</protein>
<proteinExistence type="predicted"/>
<comment type="caution">
    <text evidence="3">The sequence shown here is derived from an EMBL/GenBank/DDBJ whole genome shotgun (WGS) entry which is preliminary data.</text>
</comment>
<keyword evidence="2" id="KW-0812">Transmembrane</keyword>
<gene>
    <name evidence="3" type="ORF">LCGC14_1301230</name>
</gene>
<feature type="region of interest" description="Disordered" evidence="1">
    <location>
        <begin position="102"/>
        <end position="140"/>
    </location>
</feature>
<dbReference type="AlphaFoldDB" id="A0A0F9NSF8"/>
<evidence type="ECO:0000256" key="1">
    <source>
        <dbReference type="SAM" id="MobiDB-lite"/>
    </source>
</evidence>
<feature type="transmembrane region" description="Helical" evidence="2">
    <location>
        <begin position="6"/>
        <end position="24"/>
    </location>
</feature>
<evidence type="ECO:0000256" key="2">
    <source>
        <dbReference type="SAM" id="Phobius"/>
    </source>
</evidence>
<keyword evidence="2" id="KW-0472">Membrane</keyword>
<name>A0A0F9NSF8_9ZZZZ</name>
<feature type="compositionally biased region" description="Basic and acidic residues" evidence="1">
    <location>
        <begin position="109"/>
        <end position="121"/>
    </location>
</feature>
<dbReference type="EMBL" id="LAZR01007597">
    <property type="protein sequence ID" value="KKM84242.1"/>
    <property type="molecule type" value="Genomic_DNA"/>
</dbReference>
<sequence>MKKLVIAAMAFFILAGVLFLYNAFDLRQQRNWLHELCTEWDLFEADYVEDIKNIDRLRQDLEWEKRVCREWERMALKALREAFEYEMKYKEQYTINNIGLLSKGAQNDSNDKTKQTGREEIDTFSGCRSRRSPIGSGGSG</sequence>
<accession>A0A0F9NSF8</accession>